<evidence type="ECO:0000313" key="1">
    <source>
        <dbReference type="EMBL" id="ACL25751.1"/>
    </source>
</evidence>
<reference evidence="1" key="1">
    <citation type="submission" date="2008-12" db="EMBL/GenBank/DDBJ databases">
        <title>Complete sequence of Chloroflexus aggregans DSM 9485.</title>
        <authorList>
            <consortium name="US DOE Joint Genome Institute"/>
            <person name="Lucas S."/>
            <person name="Copeland A."/>
            <person name="Lapidus A."/>
            <person name="Glavina del Rio T."/>
            <person name="Dalin E."/>
            <person name="Tice H."/>
            <person name="Pitluck S."/>
            <person name="Foster B."/>
            <person name="Larimer F."/>
            <person name="Land M."/>
            <person name="Hauser L."/>
            <person name="Kyrpides N."/>
            <person name="Mikhailova N."/>
            <person name="Bryant D."/>
            <person name="Richardson P."/>
        </authorList>
    </citation>
    <scope>NUCLEOTIDE SEQUENCE</scope>
    <source>
        <strain evidence="1">DSM 9485</strain>
    </source>
</reference>
<dbReference type="KEGG" id="cag:Cagg_2890"/>
<accession>B8G618</accession>
<evidence type="ECO:0000313" key="2">
    <source>
        <dbReference type="Proteomes" id="UP000002508"/>
    </source>
</evidence>
<dbReference type="AlphaFoldDB" id="B8G618"/>
<organism evidence="1 2">
    <name type="scientific">Chloroflexus aggregans (strain MD-66 / DSM 9485)</name>
    <dbReference type="NCBI Taxonomy" id="326427"/>
    <lineage>
        <taxon>Bacteria</taxon>
        <taxon>Bacillati</taxon>
        <taxon>Chloroflexota</taxon>
        <taxon>Chloroflexia</taxon>
        <taxon>Chloroflexales</taxon>
        <taxon>Chloroflexineae</taxon>
        <taxon>Chloroflexaceae</taxon>
        <taxon>Chloroflexus</taxon>
    </lineage>
</organism>
<proteinExistence type="predicted"/>
<dbReference type="Proteomes" id="UP000002508">
    <property type="component" value="Chromosome"/>
</dbReference>
<sequence>MPNDAALTIAPYRLLCADNDTTTGESHDDDG</sequence>
<keyword evidence="2" id="KW-1185">Reference proteome</keyword>
<dbReference type="HOGENOM" id="CLU_3395752_0_0_0"/>
<dbReference type="EMBL" id="CP001337">
    <property type="protein sequence ID" value="ACL25751.1"/>
    <property type="molecule type" value="Genomic_DNA"/>
</dbReference>
<protein>
    <submittedName>
        <fullName evidence="1">Uncharacterized protein</fullName>
    </submittedName>
</protein>
<gene>
    <name evidence="1" type="ordered locus">Cagg_2890</name>
</gene>
<name>B8G618_CHLAD</name>